<dbReference type="PROSITE" id="PS50102">
    <property type="entry name" value="RRM"/>
    <property type="match status" value="1"/>
</dbReference>
<keyword evidence="12" id="KW-1185">Reference proteome</keyword>
<comment type="function">
    <text evidence="8">Binds the poly(A) tail of mRNA. Appears to be an important mediator of the multiple roles of the poly(A) tail in mRNA biogenesis, stability and translation.</text>
</comment>
<reference evidence="12" key="1">
    <citation type="journal article" date="2017" name="Nat. Commun.">
        <title>The asparagus genome sheds light on the origin and evolution of a young Y chromosome.</title>
        <authorList>
            <person name="Harkess A."/>
            <person name="Zhou J."/>
            <person name="Xu C."/>
            <person name="Bowers J.E."/>
            <person name="Van der Hulst R."/>
            <person name="Ayyampalayam S."/>
            <person name="Mercati F."/>
            <person name="Riccardi P."/>
            <person name="McKain M.R."/>
            <person name="Kakrana A."/>
            <person name="Tang H."/>
            <person name="Ray J."/>
            <person name="Groenendijk J."/>
            <person name="Arikit S."/>
            <person name="Mathioni S.M."/>
            <person name="Nakano M."/>
            <person name="Shan H."/>
            <person name="Telgmann-Rauber A."/>
            <person name="Kanno A."/>
            <person name="Yue Z."/>
            <person name="Chen H."/>
            <person name="Li W."/>
            <person name="Chen Y."/>
            <person name="Xu X."/>
            <person name="Zhang Y."/>
            <person name="Luo S."/>
            <person name="Chen H."/>
            <person name="Gao J."/>
            <person name="Mao Z."/>
            <person name="Pires J.C."/>
            <person name="Luo M."/>
            <person name="Kudrna D."/>
            <person name="Wing R.A."/>
            <person name="Meyers B.C."/>
            <person name="Yi K."/>
            <person name="Kong H."/>
            <person name="Lavrijsen P."/>
            <person name="Sunseri F."/>
            <person name="Falavigna A."/>
            <person name="Ye Y."/>
            <person name="Leebens-Mack J.H."/>
            <person name="Chen G."/>
        </authorList>
    </citation>
    <scope>NUCLEOTIDE SEQUENCE [LARGE SCALE GENOMIC DNA]</scope>
    <source>
        <strain evidence="12">cv. DH0086</strain>
    </source>
</reference>
<dbReference type="InterPro" id="IPR000504">
    <property type="entry name" value="RRM_dom"/>
</dbReference>
<dbReference type="EMBL" id="CM007383">
    <property type="protein sequence ID" value="ONK76748.1"/>
    <property type="molecule type" value="Genomic_DNA"/>
</dbReference>
<evidence type="ECO:0000313" key="12">
    <source>
        <dbReference type="Proteomes" id="UP000243459"/>
    </source>
</evidence>
<dbReference type="SUPFAM" id="SSF54928">
    <property type="entry name" value="RNA-binding domain, RBD"/>
    <property type="match status" value="1"/>
</dbReference>
<evidence type="ECO:0000256" key="4">
    <source>
        <dbReference type="ARBA" id="ARBA00022490"/>
    </source>
</evidence>
<dbReference type="GO" id="GO:0005634">
    <property type="term" value="C:nucleus"/>
    <property type="evidence" value="ECO:0007669"/>
    <property type="project" value="UniProtKB-SubCell"/>
</dbReference>
<evidence type="ECO:0000256" key="5">
    <source>
        <dbReference type="ARBA" id="ARBA00022737"/>
    </source>
</evidence>
<name>A0A5P1FEF9_ASPOF</name>
<dbReference type="Proteomes" id="UP000243459">
    <property type="component" value="Chromosome 3"/>
</dbReference>
<evidence type="ECO:0000256" key="2">
    <source>
        <dbReference type="ARBA" id="ARBA00004496"/>
    </source>
</evidence>
<sequence length="207" mass="22762">MKELADKYQGFNLHLKNLDDSIGDEKLREMFSVFGTITSCKIMQEPSCVSKGSGFVSFLTAEESSRPLAEMNGKMVSGKPLYVAHAQRKEDRKARLQAQFFQMGPGASPTAMPRMHMFPPGAPALGQQLFYAQAPPALIPPQPGFGYPQVVPGMRPAGGPMPNLFMLLVHQGSQQQAQRPVGHHGGQDPGQLMQQPMHFLPHQMMAY</sequence>
<comment type="similarity">
    <text evidence="3">Belongs to the polyadenylate-binding protein type-1 family.</text>
</comment>
<keyword evidence="4" id="KW-0963">Cytoplasm</keyword>
<accession>A0A5P1FEF9</accession>
<dbReference type="AlphaFoldDB" id="A0A5P1FEF9"/>
<dbReference type="GO" id="GO:0005737">
    <property type="term" value="C:cytoplasm"/>
    <property type="evidence" value="ECO:0007669"/>
    <property type="project" value="UniProtKB-SubCell"/>
</dbReference>
<organism evidence="11 12">
    <name type="scientific">Asparagus officinalis</name>
    <name type="common">Garden asparagus</name>
    <dbReference type="NCBI Taxonomy" id="4686"/>
    <lineage>
        <taxon>Eukaryota</taxon>
        <taxon>Viridiplantae</taxon>
        <taxon>Streptophyta</taxon>
        <taxon>Embryophyta</taxon>
        <taxon>Tracheophyta</taxon>
        <taxon>Spermatophyta</taxon>
        <taxon>Magnoliopsida</taxon>
        <taxon>Liliopsida</taxon>
        <taxon>Asparagales</taxon>
        <taxon>Asparagaceae</taxon>
        <taxon>Asparagoideae</taxon>
        <taxon>Asparagus</taxon>
    </lineage>
</organism>
<dbReference type="Pfam" id="PF00076">
    <property type="entry name" value="RRM_1"/>
    <property type="match status" value="1"/>
</dbReference>
<dbReference type="InterPro" id="IPR012677">
    <property type="entry name" value="Nucleotide-bd_a/b_plait_sf"/>
</dbReference>
<dbReference type="InterPro" id="IPR035979">
    <property type="entry name" value="RBD_domain_sf"/>
</dbReference>
<gene>
    <name evidence="11" type="ORF">A4U43_C03F31700</name>
</gene>
<evidence type="ECO:0000256" key="8">
    <source>
        <dbReference type="ARBA" id="ARBA00054110"/>
    </source>
</evidence>
<evidence type="ECO:0000256" key="6">
    <source>
        <dbReference type="ARBA" id="ARBA00022884"/>
    </source>
</evidence>
<feature type="domain" description="RRM" evidence="10">
    <location>
        <begin position="11"/>
        <end position="88"/>
    </location>
</feature>
<dbReference type="FunFam" id="3.30.70.330:FF:000651">
    <property type="entry name" value="Poly(A) binding protein cytoplasmic 1 like"/>
    <property type="match status" value="1"/>
</dbReference>
<evidence type="ECO:0000256" key="9">
    <source>
        <dbReference type="PROSITE-ProRule" id="PRU00176"/>
    </source>
</evidence>
<comment type="subcellular location">
    <subcellularLocation>
        <location evidence="2">Cytoplasm</location>
    </subcellularLocation>
    <subcellularLocation>
        <location evidence="1">Nucleus</location>
    </subcellularLocation>
</comment>
<evidence type="ECO:0000313" key="11">
    <source>
        <dbReference type="EMBL" id="ONK76748.1"/>
    </source>
</evidence>
<evidence type="ECO:0000256" key="1">
    <source>
        <dbReference type="ARBA" id="ARBA00004123"/>
    </source>
</evidence>
<keyword evidence="7" id="KW-0539">Nucleus</keyword>
<keyword evidence="6 9" id="KW-0694">RNA-binding</keyword>
<evidence type="ECO:0000256" key="3">
    <source>
        <dbReference type="ARBA" id="ARBA00008557"/>
    </source>
</evidence>
<protein>
    <recommendedName>
        <fullName evidence="10">RRM domain-containing protein</fullName>
    </recommendedName>
</protein>
<proteinExistence type="inferred from homology"/>
<dbReference type="Gramene" id="ONK76748">
    <property type="protein sequence ID" value="ONK76748"/>
    <property type="gene ID" value="A4U43_C03F31700"/>
</dbReference>
<dbReference type="GO" id="GO:0003723">
    <property type="term" value="F:RNA binding"/>
    <property type="evidence" value="ECO:0007669"/>
    <property type="project" value="UniProtKB-UniRule"/>
</dbReference>
<dbReference type="PANTHER" id="PTHR24012">
    <property type="entry name" value="RNA BINDING PROTEIN"/>
    <property type="match status" value="1"/>
</dbReference>
<keyword evidence="5" id="KW-0677">Repeat</keyword>
<dbReference type="Gene3D" id="3.30.70.330">
    <property type="match status" value="1"/>
</dbReference>
<evidence type="ECO:0000259" key="10">
    <source>
        <dbReference type="PROSITE" id="PS50102"/>
    </source>
</evidence>
<dbReference type="SMART" id="SM00360">
    <property type="entry name" value="RRM"/>
    <property type="match status" value="1"/>
</dbReference>
<dbReference type="OMA" id="SEMNGNM"/>
<evidence type="ECO:0000256" key="7">
    <source>
        <dbReference type="ARBA" id="ARBA00023242"/>
    </source>
</evidence>